<dbReference type="AlphaFoldDB" id="A2E584"/>
<keyword evidence="8" id="KW-0812">Transmembrane</keyword>
<keyword evidence="8" id="KW-1133">Transmembrane helix</keyword>
<dbReference type="InterPro" id="IPR000209">
    <property type="entry name" value="Peptidase_S8/S53_dom"/>
</dbReference>
<dbReference type="Proteomes" id="UP000001542">
    <property type="component" value="Unassembled WGS sequence"/>
</dbReference>
<dbReference type="GO" id="GO:0004252">
    <property type="term" value="F:serine-type endopeptidase activity"/>
    <property type="evidence" value="ECO:0000318"/>
    <property type="project" value="GO_Central"/>
</dbReference>
<dbReference type="VEuPathDB" id="TrichDB:TVAGG3_0475740"/>
<organism evidence="10 11">
    <name type="scientific">Trichomonas vaginalis (strain ATCC PRA-98 / G3)</name>
    <dbReference type="NCBI Taxonomy" id="412133"/>
    <lineage>
        <taxon>Eukaryota</taxon>
        <taxon>Metamonada</taxon>
        <taxon>Parabasalia</taxon>
        <taxon>Trichomonadida</taxon>
        <taxon>Trichomonadidae</taxon>
        <taxon>Trichomonas</taxon>
    </lineage>
</organism>
<dbReference type="Gene3D" id="3.40.50.200">
    <property type="entry name" value="Peptidase S8/S53 domain"/>
    <property type="match status" value="2"/>
</dbReference>
<evidence type="ECO:0000256" key="3">
    <source>
        <dbReference type="ARBA" id="ARBA00022801"/>
    </source>
</evidence>
<feature type="active site" description="Charge relay system" evidence="5 6">
    <location>
        <position position="202"/>
    </location>
</feature>
<dbReference type="SUPFAM" id="SSF52743">
    <property type="entry name" value="Subtilisin-like"/>
    <property type="match status" value="1"/>
</dbReference>
<dbReference type="InterPro" id="IPR008979">
    <property type="entry name" value="Galactose-bd-like_sf"/>
</dbReference>
<dbReference type="PANTHER" id="PTHR43399">
    <property type="entry name" value="SUBTILISIN-RELATED"/>
    <property type="match status" value="1"/>
</dbReference>
<feature type="active site" description="Charge relay system" evidence="5 6">
    <location>
        <position position="554"/>
    </location>
</feature>
<dbReference type="KEGG" id="tva:4770126"/>
<evidence type="ECO:0000256" key="4">
    <source>
        <dbReference type="ARBA" id="ARBA00022825"/>
    </source>
</evidence>
<keyword evidence="8" id="KW-0472">Membrane</keyword>
<dbReference type="InterPro" id="IPR023828">
    <property type="entry name" value="Peptidase_S8_Ser-AS"/>
</dbReference>
<evidence type="ECO:0000313" key="10">
    <source>
        <dbReference type="EMBL" id="EAY12164.1"/>
    </source>
</evidence>
<evidence type="ECO:0000256" key="5">
    <source>
        <dbReference type="PIRSR" id="PIRSR615500-1"/>
    </source>
</evidence>
<keyword evidence="2 6" id="KW-0645">Protease</keyword>
<accession>A2E584</accession>
<evidence type="ECO:0000259" key="9">
    <source>
        <dbReference type="Pfam" id="PF00082"/>
    </source>
</evidence>
<dbReference type="Pfam" id="PF00082">
    <property type="entry name" value="Peptidase_S8"/>
    <property type="match status" value="1"/>
</dbReference>
<keyword evidence="4 6" id="KW-0720">Serine protease</keyword>
<dbReference type="SUPFAM" id="SSF49785">
    <property type="entry name" value="Galactose-binding domain-like"/>
    <property type="match status" value="1"/>
</dbReference>
<dbReference type="InterPro" id="IPR023827">
    <property type="entry name" value="Peptidase_S8_Asp-AS"/>
</dbReference>
<evidence type="ECO:0000256" key="6">
    <source>
        <dbReference type="PROSITE-ProRule" id="PRU01240"/>
    </source>
</evidence>
<evidence type="ECO:0000256" key="1">
    <source>
        <dbReference type="ARBA" id="ARBA00011073"/>
    </source>
</evidence>
<dbReference type="PRINTS" id="PR00723">
    <property type="entry name" value="SUBTILISIN"/>
</dbReference>
<dbReference type="InterPro" id="IPR036852">
    <property type="entry name" value="Peptidase_S8/S53_dom_sf"/>
</dbReference>
<feature type="domain" description="Peptidase S8/S53" evidence="9">
    <location>
        <begin position="193"/>
        <end position="610"/>
    </location>
</feature>
<dbReference type="InterPro" id="IPR051048">
    <property type="entry name" value="Peptidase_S8/S53_subtilisin"/>
</dbReference>
<dbReference type="InParanoid" id="A2E584"/>
<proteinExistence type="inferred from homology"/>
<evidence type="ECO:0000256" key="2">
    <source>
        <dbReference type="ARBA" id="ARBA00022670"/>
    </source>
</evidence>
<keyword evidence="11" id="KW-1185">Reference proteome</keyword>
<gene>
    <name evidence="10" type="ORF">TVAG_003700</name>
</gene>
<reference evidence="10" key="2">
    <citation type="journal article" date="2007" name="Science">
        <title>Draft genome sequence of the sexually transmitted pathogen Trichomonas vaginalis.</title>
        <authorList>
            <person name="Carlton J.M."/>
            <person name="Hirt R.P."/>
            <person name="Silva J.C."/>
            <person name="Delcher A.L."/>
            <person name="Schatz M."/>
            <person name="Zhao Q."/>
            <person name="Wortman J.R."/>
            <person name="Bidwell S.L."/>
            <person name="Alsmark U.C.M."/>
            <person name="Besteiro S."/>
            <person name="Sicheritz-Ponten T."/>
            <person name="Noel C.J."/>
            <person name="Dacks J.B."/>
            <person name="Foster P.G."/>
            <person name="Simillion C."/>
            <person name="Van de Peer Y."/>
            <person name="Miranda-Saavedra D."/>
            <person name="Barton G.J."/>
            <person name="Westrop G.D."/>
            <person name="Mueller S."/>
            <person name="Dessi D."/>
            <person name="Fiori P.L."/>
            <person name="Ren Q."/>
            <person name="Paulsen I."/>
            <person name="Zhang H."/>
            <person name="Bastida-Corcuera F.D."/>
            <person name="Simoes-Barbosa A."/>
            <person name="Brown M.T."/>
            <person name="Hayes R.D."/>
            <person name="Mukherjee M."/>
            <person name="Okumura C.Y."/>
            <person name="Schneider R."/>
            <person name="Smith A.J."/>
            <person name="Vanacova S."/>
            <person name="Villalvazo M."/>
            <person name="Haas B.J."/>
            <person name="Pertea M."/>
            <person name="Feldblyum T.V."/>
            <person name="Utterback T.R."/>
            <person name="Shu C.L."/>
            <person name="Osoegawa K."/>
            <person name="de Jong P.J."/>
            <person name="Hrdy I."/>
            <person name="Horvathova L."/>
            <person name="Zubacova Z."/>
            <person name="Dolezal P."/>
            <person name="Malik S.B."/>
            <person name="Logsdon J.M. Jr."/>
            <person name="Henze K."/>
            <person name="Gupta A."/>
            <person name="Wang C.C."/>
            <person name="Dunne R.L."/>
            <person name="Upcroft J.A."/>
            <person name="Upcroft P."/>
            <person name="White O."/>
            <person name="Salzberg S.L."/>
            <person name="Tang P."/>
            <person name="Chiu C.-H."/>
            <person name="Lee Y.-S."/>
            <person name="Embley T.M."/>
            <person name="Coombs G.H."/>
            <person name="Mottram J.C."/>
            <person name="Tachezy J."/>
            <person name="Fraser-Liggett C.M."/>
            <person name="Johnson P.J."/>
        </authorList>
    </citation>
    <scope>NUCLEOTIDE SEQUENCE [LARGE SCALE GENOMIC DNA]</scope>
    <source>
        <strain evidence="10">G3</strain>
    </source>
</reference>
<evidence type="ECO:0000256" key="7">
    <source>
        <dbReference type="RuleBase" id="RU003355"/>
    </source>
</evidence>
<dbReference type="GO" id="GO:0006508">
    <property type="term" value="P:proteolysis"/>
    <property type="evidence" value="ECO:0000318"/>
    <property type="project" value="GO_Central"/>
</dbReference>
<dbReference type="PROSITE" id="PS51892">
    <property type="entry name" value="SUBTILASE"/>
    <property type="match status" value="1"/>
</dbReference>
<comment type="similarity">
    <text evidence="1 6 7">Belongs to the peptidase S8 family.</text>
</comment>
<dbReference type="PANTHER" id="PTHR43399:SF4">
    <property type="entry name" value="CELL WALL-ASSOCIATED PROTEASE"/>
    <property type="match status" value="1"/>
</dbReference>
<dbReference type="OrthoDB" id="10256524at2759"/>
<dbReference type="VEuPathDB" id="TrichDB:TVAG_003700"/>
<dbReference type="Gene3D" id="2.60.120.380">
    <property type="match status" value="1"/>
</dbReference>
<dbReference type="EMBL" id="DS113306">
    <property type="protein sequence ID" value="EAY12164.1"/>
    <property type="molecule type" value="Genomic_DNA"/>
</dbReference>
<reference evidence="10" key="1">
    <citation type="submission" date="2006-10" db="EMBL/GenBank/DDBJ databases">
        <authorList>
            <person name="Amadeo P."/>
            <person name="Zhao Q."/>
            <person name="Wortman J."/>
            <person name="Fraser-Liggett C."/>
            <person name="Carlton J."/>
        </authorList>
    </citation>
    <scope>NUCLEOTIDE SEQUENCE</scope>
    <source>
        <strain evidence="10">G3</strain>
    </source>
</reference>
<protein>
    <submittedName>
        <fullName evidence="10">Clan SB, family S8, subtilisin-like serine peptidase</fullName>
    </submittedName>
</protein>
<dbReference type="InterPro" id="IPR034058">
    <property type="entry name" value="TagA/B/C/D_pept_dom"/>
</dbReference>
<dbReference type="InterPro" id="IPR015500">
    <property type="entry name" value="Peptidase_S8_subtilisin-rel"/>
</dbReference>
<evidence type="ECO:0000256" key="8">
    <source>
        <dbReference type="SAM" id="Phobius"/>
    </source>
</evidence>
<keyword evidence="3 6" id="KW-0378">Hydrolase</keyword>
<sequence length="950" mass="106483">MTNVKPGKPILNYGGRVFSKYQKHSYDDYKPNSWFFIQTLKNLSTANVEAMKIHHNIDLNPLTMISSGWFKYFLDEKQFSYLKSSDDFELYQLQPFNFINKTDFHSNKYIIHATENWSPRFSAKYQHLGNNFYSVSNTNSIDEALSDSRIFSIHNFPKRISLNRYAGGFLQSGENALHYLTTYRVLETIGITGKGQIINVVDSGVDRMHCLFYDPDHEVPVNKTDFSHRKIVRIDDWKDSLDHSDGHGTHVCGISLGNAYKQKSGMSLYNGVAPDAKLFMTDLGDAAIRDDVSADYDLSLTSQRQLKMGSYISSNSWGFFPNIHIITVLHDYEAYNNPNITFVFAAGNRGRDLTINSAGDSKLVLTVGNAVSPSIYTVEDSRSIVMVNENGDKVQLSENFGSRYWDLQRSEDSLQIIDKNIVQYEAGKQYNDNIVLISCSDLEKLEQNSTNGILAFITSQSCNNNFAKIASFNAKDSFKTISGFKKGTIFFEQVNYNSPRIGGSSSRGPTRRNILKPDVVAPGQPILSAKAGSPKRTSPGSCSASEIISKQGTSMAAPTISGLSALIMNYMEEKFGVKPITSYLLRALVINSCEPFDSSKNEPDTTSGFGIPRLTNTFPVNDDKKNLLFMDRLIIDQDQQYKFTFSVKQRGYRLCITMSYLDPPADAFEEEEKDNFPLFADLDLVVITPSGNLILGNQYESFKPEHFSTNERVLLDKAEAGQYTCYVKSAKEFPIKTGIAYAIAVSGNVNNDLKMELTNECIGTRCKCSSESFGYNCNEDIIVLSGKAEVDVTIKARDYKVYKLNVQNVTEKSPFKISLISKSSADNLMMCFSINEFKGIGSSMDCHKFATADSFTFDQELYPEIKNGTKIYMALYMISASSAKIKFSTDPLKVIWWTSLAFRLACGIAVGVIFTVLVVILIIKSIRYSRMNKDVLEDNTEIVNNTEVAI</sequence>
<evidence type="ECO:0000313" key="11">
    <source>
        <dbReference type="Proteomes" id="UP000001542"/>
    </source>
</evidence>
<feature type="active site" description="Charge relay system" evidence="5 6">
    <location>
        <position position="247"/>
    </location>
</feature>
<dbReference type="PROSITE" id="PS00136">
    <property type="entry name" value="SUBTILASE_ASP"/>
    <property type="match status" value="1"/>
</dbReference>
<dbReference type="RefSeq" id="XP_001324387.1">
    <property type="nucleotide sequence ID" value="XM_001324352.1"/>
</dbReference>
<feature type="transmembrane region" description="Helical" evidence="8">
    <location>
        <begin position="894"/>
        <end position="923"/>
    </location>
</feature>
<dbReference type="PROSITE" id="PS00138">
    <property type="entry name" value="SUBTILASE_SER"/>
    <property type="match status" value="1"/>
</dbReference>
<name>A2E584_TRIV3</name>
<dbReference type="CDD" id="cd04842">
    <property type="entry name" value="Peptidases_S8_Kp43_protease"/>
    <property type="match status" value="1"/>
</dbReference>